<feature type="transmembrane region" description="Helical" evidence="1">
    <location>
        <begin position="5"/>
        <end position="26"/>
    </location>
</feature>
<dbReference type="InterPro" id="IPR025250">
    <property type="entry name" value="DUF4199"/>
</dbReference>
<feature type="transmembrane region" description="Helical" evidence="1">
    <location>
        <begin position="70"/>
        <end position="97"/>
    </location>
</feature>
<dbReference type="AlphaFoldDB" id="A0A6L9EA54"/>
<protein>
    <submittedName>
        <fullName evidence="2">DUF4199 family protein</fullName>
    </submittedName>
</protein>
<dbReference type="RefSeq" id="WP_161434470.1">
    <property type="nucleotide sequence ID" value="NZ_WXYO01000002.1"/>
</dbReference>
<reference evidence="2 3" key="1">
    <citation type="submission" date="2020-01" db="EMBL/GenBank/DDBJ databases">
        <title>Bacteria diversity of Porities sp.</title>
        <authorList>
            <person name="Wang G."/>
        </authorList>
    </citation>
    <scope>NUCLEOTIDE SEQUENCE [LARGE SCALE GENOMIC DNA]</scope>
    <source>
        <strain evidence="2 3">R33</strain>
    </source>
</reference>
<feature type="transmembrane region" description="Helical" evidence="1">
    <location>
        <begin position="133"/>
        <end position="158"/>
    </location>
</feature>
<proteinExistence type="predicted"/>
<dbReference type="Pfam" id="PF13858">
    <property type="entry name" value="DUF4199"/>
    <property type="match status" value="1"/>
</dbReference>
<keyword evidence="3" id="KW-1185">Reference proteome</keyword>
<organism evidence="2 3">
    <name type="scientific">Poritiphilus flavus</name>
    <dbReference type="NCBI Taxonomy" id="2697053"/>
    <lineage>
        <taxon>Bacteria</taxon>
        <taxon>Pseudomonadati</taxon>
        <taxon>Bacteroidota</taxon>
        <taxon>Flavobacteriia</taxon>
        <taxon>Flavobacteriales</taxon>
        <taxon>Flavobacteriaceae</taxon>
        <taxon>Poritiphilus</taxon>
    </lineage>
</organism>
<evidence type="ECO:0000313" key="3">
    <source>
        <dbReference type="Proteomes" id="UP000475249"/>
    </source>
</evidence>
<keyword evidence="1" id="KW-1133">Transmembrane helix</keyword>
<dbReference type="EMBL" id="WXYO01000002">
    <property type="protein sequence ID" value="NAS11441.1"/>
    <property type="molecule type" value="Genomic_DNA"/>
</dbReference>
<evidence type="ECO:0000313" key="2">
    <source>
        <dbReference type="EMBL" id="NAS11441.1"/>
    </source>
</evidence>
<accession>A0A6L9EA54</accession>
<dbReference type="Proteomes" id="UP000475249">
    <property type="component" value="Unassembled WGS sequence"/>
</dbReference>
<keyword evidence="1" id="KW-0472">Membrane</keyword>
<sequence length="167" mass="18356">MKGYILKYGIAGGLISSILGTLNWLMVAQSIGVSASQALGYISITLSLLCIPFGVRYFRDKLNKGAVSFGQAFLIGMGITGIAALVMAIHSMLFFAFQREEFIAWQRQDLSPAELAAFNEQLAQMPEFAYTPWFQGIVMFFMVFLIGAVVNLISALLLKKEGRPLES</sequence>
<name>A0A6L9EA54_9FLAO</name>
<comment type="caution">
    <text evidence="2">The sequence shown here is derived from an EMBL/GenBank/DDBJ whole genome shotgun (WGS) entry which is preliminary data.</text>
</comment>
<feature type="transmembrane region" description="Helical" evidence="1">
    <location>
        <begin position="38"/>
        <end position="58"/>
    </location>
</feature>
<gene>
    <name evidence="2" type="ORF">GTQ38_05480</name>
</gene>
<evidence type="ECO:0000256" key="1">
    <source>
        <dbReference type="SAM" id="Phobius"/>
    </source>
</evidence>
<keyword evidence="1" id="KW-0812">Transmembrane</keyword>